<dbReference type="Gramene" id="PUZ73368">
    <property type="protein sequence ID" value="PUZ73368"/>
    <property type="gene ID" value="GQ55_2G468500"/>
</dbReference>
<dbReference type="OrthoDB" id="785030at2759"/>
<dbReference type="PANTHER" id="PTHR46481:SF8">
    <property type="entry name" value="ZINC FINGER BED DOMAIN-CONTAINING PROTEIN RICESLEEPER 1-LIKE"/>
    <property type="match status" value="1"/>
</dbReference>
<gene>
    <name evidence="1" type="ORF">GQ55_2G468500</name>
</gene>
<organism evidence="1 2">
    <name type="scientific">Panicum hallii var. hallii</name>
    <dbReference type="NCBI Taxonomy" id="1504633"/>
    <lineage>
        <taxon>Eukaryota</taxon>
        <taxon>Viridiplantae</taxon>
        <taxon>Streptophyta</taxon>
        <taxon>Embryophyta</taxon>
        <taxon>Tracheophyta</taxon>
        <taxon>Spermatophyta</taxon>
        <taxon>Magnoliopsida</taxon>
        <taxon>Liliopsida</taxon>
        <taxon>Poales</taxon>
        <taxon>Poaceae</taxon>
        <taxon>PACMAD clade</taxon>
        <taxon>Panicoideae</taxon>
        <taxon>Panicodae</taxon>
        <taxon>Paniceae</taxon>
        <taxon>Panicinae</taxon>
        <taxon>Panicum</taxon>
        <taxon>Panicum sect. Panicum</taxon>
    </lineage>
</organism>
<dbReference type="PANTHER" id="PTHR46481">
    <property type="entry name" value="ZINC FINGER BED DOMAIN-CONTAINING PROTEIN 4"/>
    <property type="match status" value="1"/>
</dbReference>
<dbReference type="SUPFAM" id="SSF140996">
    <property type="entry name" value="Hermes dimerisation domain"/>
    <property type="match status" value="1"/>
</dbReference>
<reference evidence="1 2" key="1">
    <citation type="submission" date="2018-04" db="EMBL/GenBank/DDBJ databases">
        <title>WGS assembly of Panicum hallii var. hallii HAL2.</title>
        <authorList>
            <person name="Lovell J."/>
            <person name="Jenkins J."/>
            <person name="Lowry D."/>
            <person name="Mamidi S."/>
            <person name="Sreedasyam A."/>
            <person name="Weng X."/>
            <person name="Barry K."/>
            <person name="Bonette J."/>
            <person name="Campitelli B."/>
            <person name="Daum C."/>
            <person name="Gordon S."/>
            <person name="Gould B."/>
            <person name="Lipzen A."/>
            <person name="MacQueen A."/>
            <person name="Palacio-Mejia J."/>
            <person name="Plott C."/>
            <person name="Shakirov E."/>
            <person name="Shu S."/>
            <person name="Yoshinaga Y."/>
            <person name="Zane M."/>
            <person name="Rokhsar D."/>
            <person name="Grimwood J."/>
            <person name="Schmutz J."/>
            <person name="Juenger T."/>
        </authorList>
    </citation>
    <scope>NUCLEOTIDE SEQUENCE [LARGE SCALE GENOMIC DNA]</scope>
    <source>
        <strain evidence="2">cv. HAL2</strain>
    </source>
</reference>
<dbReference type="InterPro" id="IPR052035">
    <property type="entry name" value="ZnF_BED_domain_contain"/>
</dbReference>
<dbReference type="AlphaFoldDB" id="A0A2T7EZW1"/>
<evidence type="ECO:0000313" key="1">
    <source>
        <dbReference type="EMBL" id="PUZ73368.1"/>
    </source>
</evidence>
<name>A0A2T7EZW1_9POAL</name>
<dbReference type="Proteomes" id="UP000244336">
    <property type="component" value="Chromosome 2"/>
</dbReference>
<accession>A0A2T7EZW1</accession>
<evidence type="ECO:0000313" key="2">
    <source>
        <dbReference type="Proteomes" id="UP000244336"/>
    </source>
</evidence>
<proteinExistence type="predicted"/>
<keyword evidence="2" id="KW-1185">Reference proteome</keyword>
<sequence>MVIIDEMPFISVEGEGFKRYSKVLQPRFEIPSRITVERDCMQHHIDFVELDTKPFDASVRVVLVMLVQRQQQFCLCFG</sequence>
<protein>
    <submittedName>
        <fullName evidence="1">Uncharacterized protein</fullName>
    </submittedName>
</protein>
<dbReference type="EMBL" id="CM009750">
    <property type="protein sequence ID" value="PUZ73368.1"/>
    <property type="molecule type" value="Genomic_DNA"/>
</dbReference>